<proteinExistence type="predicted"/>
<gene>
    <name evidence="1" type="ORF">DXD95_06345</name>
</gene>
<accession>A0A3E4EEX3</accession>
<sequence length="69" mass="8284">MMKLLHLGNKKINKMLKELEVHNLIYRSHQGLGKPNKIYVYDLLKADNDNWLPKQFKHRKGRTNEKEIL</sequence>
<evidence type="ECO:0000313" key="2">
    <source>
        <dbReference type="Proteomes" id="UP000260642"/>
    </source>
</evidence>
<evidence type="ECO:0000313" key="1">
    <source>
        <dbReference type="EMBL" id="RGI69011.1"/>
    </source>
</evidence>
<evidence type="ECO:0008006" key="3">
    <source>
        <dbReference type="Google" id="ProtNLM"/>
    </source>
</evidence>
<protein>
    <recommendedName>
        <fullName evidence="3">Replication initiator A N-terminal domain-containing protein</fullName>
    </recommendedName>
</protein>
<name>A0A3E4EEX3_9FIRM</name>
<organism evidence="1 2">
    <name type="scientific">Agathobacter rectalis</name>
    <dbReference type="NCBI Taxonomy" id="39491"/>
    <lineage>
        <taxon>Bacteria</taxon>
        <taxon>Bacillati</taxon>
        <taxon>Bacillota</taxon>
        <taxon>Clostridia</taxon>
        <taxon>Lachnospirales</taxon>
        <taxon>Lachnospiraceae</taxon>
        <taxon>Agathobacter</taxon>
    </lineage>
</organism>
<dbReference type="AlphaFoldDB" id="A0A3E4EEX3"/>
<dbReference type="Proteomes" id="UP000260642">
    <property type="component" value="Unassembled WGS sequence"/>
</dbReference>
<reference evidence="1 2" key="1">
    <citation type="submission" date="2018-08" db="EMBL/GenBank/DDBJ databases">
        <title>A genome reference for cultivated species of the human gut microbiota.</title>
        <authorList>
            <person name="Zou Y."/>
            <person name="Xue W."/>
            <person name="Luo G."/>
        </authorList>
    </citation>
    <scope>NUCLEOTIDE SEQUENCE [LARGE SCALE GENOMIC DNA]</scope>
    <source>
        <strain evidence="1 2">TM10-3</strain>
    </source>
</reference>
<comment type="caution">
    <text evidence="1">The sequence shown here is derived from an EMBL/GenBank/DDBJ whole genome shotgun (WGS) entry which is preliminary data.</text>
</comment>
<dbReference type="EMBL" id="QSOB01000007">
    <property type="protein sequence ID" value="RGI69011.1"/>
    <property type="molecule type" value="Genomic_DNA"/>
</dbReference>